<gene>
    <name evidence="2" type="ORF">ACFODZ_14580</name>
</gene>
<keyword evidence="3" id="KW-1185">Reference proteome</keyword>
<reference evidence="3" key="1">
    <citation type="journal article" date="2019" name="Int. J. Syst. Evol. Microbiol.">
        <title>The Global Catalogue of Microorganisms (GCM) 10K type strain sequencing project: providing services to taxonomists for standard genome sequencing and annotation.</title>
        <authorList>
            <consortium name="The Broad Institute Genomics Platform"/>
            <consortium name="The Broad Institute Genome Sequencing Center for Infectious Disease"/>
            <person name="Wu L."/>
            <person name="Ma J."/>
        </authorList>
    </citation>
    <scope>NUCLEOTIDE SEQUENCE [LARGE SCALE GENOMIC DNA]</scope>
    <source>
        <strain evidence="3">KCTC 42953</strain>
    </source>
</reference>
<proteinExistence type="predicted"/>
<dbReference type="Gene3D" id="1.10.1130.10">
    <property type="entry name" value="Flavocytochrome C3, Chain A"/>
    <property type="match status" value="1"/>
</dbReference>
<name>A0ABV7JFB2_9GAMM</name>
<dbReference type="Proteomes" id="UP001595533">
    <property type="component" value="Unassembled WGS sequence"/>
</dbReference>
<dbReference type="InterPro" id="IPR036280">
    <property type="entry name" value="Multihaem_cyt_sf"/>
</dbReference>
<protein>
    <recommendedName>
        <fullName evidence="4">Cytochrome c-552/4 domain-containing protein</fullName>
    </recommendedName>
</protein>
<accession>A0ABV7JFB2</accession>
<feature type="chain" id="PRO_5045219373" description="Cytochrome c-552/4 domain-containing protein" evidence="1">
    <location>
        <begin position="20"/>
        <end position="621"/>
    </location>
</feature>
<sequence length="621" mass="67254">MYRCSILIFLLFSSLVLNAGSGTIEFTPHGTQPGLAYSMGGSNNCSGCHKGGSVTDDPINMPYSTWVGSMKANATRDPLFWAALDVANNDLPGVGDFCLKCHSPLGWYNGRVAKPVTPGDPPVDGVNGCELAADYTDVHSQHNDFDGVTCEFCHRMDQTGPGGEAQIIQNGSVWIDDEACPTDSIPCRKGPYSAEDYNDGGSTPFHGWEYSSFIQSAEFCGSCHNVSSPDYEQNGVVQPFKTLVLSDGTATSLAMPVERTYSEWQNSYFADLIYRDGMGDISSDLPALVTGANCQTCHMPQSESIEARACVFDNLNGMGEGRRMGNLPTHQFAGGNSWIPQVLKGLYGADLEASDTGRLTAFDLTTSYALDMLQNQSALLDASVNSVTSEELSLAITVTNLTGHKLPTGYPEGRRMWLQVVVRDASNAIIWESGAYDEMTGVLTEDAQVKVYESLQGIWNPAANGGDGACEITDGDGDKMFHFALNDCVAKDNRIPPLGFRSATDPEMMPVGITYPARPGHPGEVVNYDVTNYLVPVSGQTGPFSVEATLKYQIASKEYIDFLDKEATNYAFPTENQMCDRTWTEGPADQSRGAFMKSLWQNYGRSAPVDMVMDFIGGINP</sequence>
<organism evidence="2 3">
    <name type="scientific">Marinicella sediminis</name>
    <dbReference type="NCBI Taxonomy" id="1792834"/>
    <lineage>
        <taxon>Bacteria</taxon>
        <taxon>Pseudomonadati</taxon>
        <taxon>Pseudomonadota</taxon>
        <taxon>Gammaproteobacteria</taxon>
        <taxon>Lysobacterales</taxon>
        <taxon>Marinicellaceae</taxon>
        <taxon>Marinicella</taxon>
    </lineage>
</organism>
<feature type="signal peptide" evidence="1">
    <location>
        <begin position="1"/>
        <end position="19"/>
    </location>
</feature>
<evidence type="ECO:0000313" key="2">
    <source>
        <dbReference type="EMBL" id="MFC3195478.1"/>
    </source>
</evidence>
<dbReference type="SUPFAM" id="SSF48695">
    <property type="entry name" value="Multiheme cytochromes"/>
    <property type="match status" value="1"/>
</dbReference>
<evidence type="ECO:0008006" key="4">
    <source>
        <dbReference type="Google" id="ProtNLM"/>
    </source>
</evidence>
<evidence type="ECO:0000256" key="1">
    <source>
        <dbReference type="SAM" id="SignalP"/>
    </source>
</evidence>
<comment type="caution">
    <text evidence="2">The sequence shown here is derived from an EMBL/GenBank/DDBJ whole genome shotgun (WGS) entry which is preliminary data.</text>
</comment>
<dbReference type="EMBL" id="JBHRTS010000008">
    <property type="protein sequence ID" value="MFC3195478.1"/>
    <property type="molecule type" value="Genomic_DNA"/>
</dbReference>
<evidence type="ECO:0000313" key="3">
    <source>
        <dbReference type="Proteomes" id="UP001595533"/>
    </source>
</evidence>
<keyword evidence="1" id="KW-0732">Signal</keyword>